<protein>
    <recommendedName>
        <fullName evidence="10">Transcriptional regulator</fullName>
    </recommendedName>
</protein>
<keyword evidence="3" id="KW-0805">Transcription regulation</keyword>
<evidence type="ECO:0000256" key="3">
    <source>
        <dbReference type="ARBA" id="ARBA00023015"/>
    </source>
</evidence>
<evidence type="ECO:0008006" key="10">
    <source>
        <dbReference type="Google" id="ProtNLM"/>
    </source>
</evidence>
<dbReference type="PANTHER" id="PTHR12532">
    <property type="entry name" value="TRANSLATIONAL ACTIVATOR OF CYTOCHROME C OXIDASE 1"/>
    <property type="match status" value="1"/>
</dbReference>
<gene>
    <name evidence="8" type="ORF">A3H68_01200</name>
</gene>
<keyword evidence="4" id="KW-0238">DNA-binding</keyword>
<comment type="similarity">
    <text evidence="1">Belongs to the TACO1 family.</text>
</comment>
<reference evidence="8 9" key="1">
    <citation type="journal article" date="2016" name="Nat. Commun.">
        <title>Thousands of microbial genomes shed light on interconnected biogeochemical processes in an aquifer system.</title>
        <authorList>
            <person name="Anantharaman K."/>
            <person name="Brown C.T."/>
            <person name="Hug L.A."/>
            <person name="Sharon I."/>
            <person name="Castelle C.J."/>
            <person name="Probst A.J."/>
            <person name="Thomas B.C."/>
            <person name="Singh A."/>
            <person name="Wilkins M.J."/>
            <person name="Karaoz U."/>
            <person name="Brodie E.L."/>
            <person name="Williams K.H."/>
            <person name="Hubbard S.S."/>
            <person name="Banfield J.F."/>
        </authorList>
    </citation>
    <scope>NUCLEOTIDE SEQUENCE [LARGE SCALE GENOMIC DNA]</scope>
</reference>
<evidence type="ECO:0000256" key="4">
    <source>
        <dbReference type="ARBA" id="ARBA00023125"/>
    </source>
</evidence>
<feature type="domain" description="TACO1/YebC-like second and third" evidence="6">
    <location>
        <begin position="81"/>
        <end position="135"/>
    </location>
</feature>
<dbReference type="AlphaFoldDB" id="A0A1G2NWS2"/>
<dbReference type="Gene3D" id="1.10.10.200">
    <property type="match status" value="1"/>
</dbReference>
<dbReference type="Pfam" id="PF20772">
    <property type="entry name" value="TACO1_YebC_N"/>
    <property type="match status" value="1"/>
</dbReference>
<evidence type="ECO:0000256" key="5">
    <source>
        <dbReference type="ARBA" id="ARBA00023163"/>
    </source>
</evidence>
<dbReference type="InterPro" id="IPR026564">
    <property type="entry name" value="Transcrip_reg_TACO1-like_dom3"/>
</dbReference>
<proteinExistence type="inferred from homology"/>
<evidence type="ECO:0000313" key="8">
    <source>
        <dbReference type="EMBL" id="OHA40566.1"/>
    </source>
</evidence>
<dbReference type="SUPFAM" id="SSF75625">
    <property type="entry name" value="YebC-like"/>
    <property type="match status" value="1"/>
</dbReference>
<evidence type="ECO:0000256" key="2">
    <source>
        <dbReference type="ARBA" id="ARBA00022490"/>
    </source>
</evidence>
<evidence type="ECO:0000259" key="6">
    <source>
        <dbReference type="Pfam" id="PF01709"/>
    </source>
</evidence>
<dbReference type="GO" id="GO:0005829">
    <property type="term" value="C:cytosol"/>
    <property type="evidence" value="ECO:0007669"/>
    <property type="project" value="TreeGrafter"/>
</dbReference>
<dbReference type="InterPro" id="IPR002876">
    <property type="entry name" value="Transcrip_reg_TACO1-like"/>
</dbReference>
<evidence type="ECO:0000259" key="7">
    <source>
        <dbReference type="Pfam" id="PF20772"/>
    </source>
</evidence>
<evidence type="ECO:0000256" key="1">
    <source>
        <dbReference type="ARBA" id="ARBA00008724"/>
    </source>
</evidence>
<keyword evidence="2" id="KW-0963">Cytoplasm</keyword>
<dbReference type="Gene3D" id="3.30.70.980">
    <property type="match status" value="1"/>
</dbReference>
<dbReference type="InterPro" id="IPR017856">
    <property type="entry name" value="Integrase-like_N"/>
</dbReference>
<name>A0A1G2NWS2_9BACT</name>
<dbReference type="Proteomes" id="UP000176429">
    <property type="component" value="Unassembled WGS sequence"/>
</dbReference>
<keyword evidence="5" id="KW-0804">Transcription</keyword>
<sequence length="176" mass="18865">MSGHSKWAQIKHKKAKADGQKSKVFSKFAKLIAIEARKAHGSMSNPGLKAVIERAKAENMPNDNIERAIKKATGENAAALETIVYESYGPGGVAIIIEALTDNRNKAAQEIKHVLSSEGYALAAAGSASWAFEKKDGALTAQTTIPLSDEDAGKLADLVEKLEDNEEVQNVYTNAQ</sequence>
<accession>A0A1G2NWS2</accession>
<dbReference type="Pfam" id="PF01709">
    <property type="entry name" value="Transcrip_reg"/>
    <property type="match status" value="2"/>
</dbReference>
<evidence type="ECO:0000313" key="9">
    <source>
        <dbReference type="Proteomes" id="UP000176429"/>
    </source>
</evidence>
<feature type="domain" description="TACO1/YebC-like N-terminal" evidence="7">
    <location>
        <begin position="5"/>
        <end position="75"/>
    </location>
</feature>
<dbReference type="FunFam" id="1.10.10.200:FF:000002">
    <property type="entry name" value="Probable transcriptional regulatory protein CLM62_37755"/>
    <property type="match status" value="1"/>
</dbReference>
<dbReference type="EMBL" id="MHSH01000049">
    <property type="protein sequence ID" value="OHA40566.1"/>
    <property type="molecule type" value="Genomic_DNA"/>
</dbReference>
<dbReference type="GO" id="GO:0003677">
    <property type="term" value="F:DNA binding"/>
    <property type="evidence" value="ECO:0007669"/>
    <property type="project" value="UniProtKB-KW"/>
</dbReference>
<comment type="caution">
    <text evidence="8">The sequence shown here is derived from an EMBL/GenBank/DDBJ whole genome shotgun (WGS) entry which is preliminary data.</text>
</comment>
<dbReference type="InterPro" id="IPR048300">
    <property type="entry name" value="TACO1_YebC-like_2nd/3rd_dom"/>
</dbReference>
<dbReference type="InterPro" id="IPR049083">
    <property type="entry name" value="TACO1_YebC_N"/>
</dbReference>
<dbReference type="PANTHER" id="PTHR12532:SF6">
    <property type="entry name" value="TRANSCRIPTIONAL REGULATORY PROTEIN YEBC-RELATED"/>
    <property type="match status" value="1"/>
</dbReference>
<dbReference type="InterPro" id="IPR029072">
    <property type="entry name" value="YebC-like"/>
</dbReference>
<organism evidence="8 9">
    <name type="scientific">Candidatus Taylorbacteria bacterium RIFCSPLOWO2_02_FULL_46_40</name>
    <dbReference type="NCBI Taxonomy" id="1802329"/>
    <lineage>
        <taxon>Bacteria</taxon>
        <taxon>Candidatus Tayloriibacteriota</taxon>
    </lineage>
</organism>
<feature type="domain" description="TACO1/YebC-like second and third" evidence="6">
    <location>
        <begin position="140"/>
        <end position="175"/>
    </location>
</feature>